<dbReference type="EMBL" id="QPJY01000002">
    <property type="protein sequence ID" value="RCX32324.1"/>
    <property type="molecule type" value="Genomic_DNA"/>
</dbReference>
<evidence type="ECO:0000256" key="7">
    <source>
        <dbReference type="ARBA" id="ARBA00048714"/>
    </source>
</evidence>
<evidence type="ECO:0000256" key="5">
    <source>
        <dbReference type="ARBA" id="ARBA00023239"/>
    </source>
</evidence>
<dbReference type="Pfam" id="PF06339">
    <property type="entry name" value="Ectoine_synth"/>
    <property type="match status" value="1"/>
</dbReference>
<dbReference type="InterPro" id="IPR014710">
    <property type="entry name" value="RmlC-like_jellyroll"/>
</dbReference>
<dbReference type="CDD" id="cd06978">
    <property type="entry name" value="cupin_EctC"/>
    <property type="match status" value="1"/>
</dbReference>
<accession>A0A369CKE7</accession>
<evidence type="ECO:0000256" key="6">
    <source>
        <dbReference type="ARBA" id="ARBA00033271"/>
    </source>
</evidence>
<comment type="pathway">
    <text evidence="1 8">Amine and polyamine biosynthesis; ectoine biosynthesis; L-ectoine from L-aspartate 4-semialdehyde: step 3/3.</text>
</comment>
<organism evidence="9 10">
    <name type="scientific">Thioalbus denitrificans</name>
    <dbReference type="NCBI Taxonomy" id="547122"/>
    <lineage>
        <taxon>Bacteria</taxon>
        <taxon>Pseudomonadati</taxon>
        <taxon>Pseudomonadota</taxon>
        <taxon>Gammaproteobacteria</taxon>
        <taxon>Chromatiales</taxon>
        <taxon>Ectothiorhodospiraceae</taxon>
        <taxon>Thioalbus</taxon>
    </lineage>
</organism>
<dbReference type="SUPFAM" id="SSF51182">
    <property type="entry name" value="RmlC-like cupins"/>
    <property type="match status" value="1"/>
</dbReference>
<comment type="function">
    <text evidence="8">Catalyzes the circularization of gamma-N-acetyl-alpha,gamma-diaminobutyric acid (ADABA) to ectoine (1,4,5,6-tetrahydro-2-methyl-4-pyrimidine carboxylic acid), which is an excellent osmoprotectant.</text>
</comment>
<dbReference type="PANTHER" id="PTHR39289">
    <property type="match status" value="1"/>
</dbReference>
<dbReference type="GO" id="GO:0033990">
    <property type="term" value="F:ectoine synthase activity"/>
    <property type="evidence" value="ECO:0007669"/>
    <property type="project" value="UniProtKB-EC"/>
</dbReference>
<dbReference type="Gene3D" id="2.60.120.10">
    <property type="entry name" value="Jelly Rolls"/>
    <property type="match status" value="1"/>
</dbReference>
<evidence type="ECO:0000256" key="8">
    <source>
        <dbReference type="HAMAP-Rule" id="MF_01255"/>
    </source>
</evidence>
<dbReference type="AlphaFoldDB" id="A0A369CKE7"/>
<keyword evidence="10" id="KW-1185">Reference proteome</keyword>
<keyword evidence="5 8" id="KW-0456">Lyase</keyword>
<evidence type="ECO:0000256" key="2">
    <source>
        <dbReference type="ARBA" id="ARBA00009637"/>
    </source>
</evidence>
<dbReference type="UniPathway" id="UPA00067">
    <property type="reaction ID" value="UER00123"/>
</dbReference>
<reference evidence="9 10" key="1">
    <citation type="submission" date="2018-07" db="EMBL/GenBank/DDBJ databases">
        <title>Genomic Encyclopedia of Type Strains, Phase IV (KMG-IV): sequencing the most valuable type-strain genomes for metagenomic binning, comparative biology and taxonomic classification.</title>
        <authorList>
            <person name="Goeker M."/>
        </authorList>
    </citation>
    <scope>NUCLEOTIDE SEQUENCE [LARGE SCALE GENOMIC DNA]</scope>
    <source>
        <strain evidence="9 10">DSM 26407</strain>
    </source>
</reference>
<dbReference type="InterPro" id="IPR010462">
    <property type="entry name" value="Ectoine_synth"/>
</dbReference>
<evidence type="ECO:0000256" key="1">
    <source>
        <dbReference type="ARBA" id="ARBA00005181"/>
    </source>
</evidence>
<comment type="caution">
    <text evidence="9">The sequence shown here is derived from an EMBL/GenBank/DDBJ whole genome shotgun (WGS) entry which is preliminary data.</text>
</comment>
<comment type="similarity">
    <text evidence="2 8">Belongs to the ectoine synthase family.</text>
</comment>
<dbReference type="EC" id="4.2.1.108" evidence="3 8"/>
<evidence type="ECO:0000313" key="10">
    <source>
        <dbReference type="Proteomes" id="UP000252707"/>
    </source>
</evidence>
<proteinExistence type="inferred from homology"/>
<evidence type="ECO:0000256" key="4">
    <source>
        <dbReference type="ARBA" id="ARBA00019707"/>
    </source>
</evidence>
<gene>
    <name evidence="8" type="primary">ectC</name>
    <name evidence="9" type="ORF">DFQ59_102686</name>
</gene>
<dbReference type="NCBIfam" id="NF009806">
    <property type="entry name" value="PRK13290.1"/>
    <property type="match status" value="1"/>
</dbReference>
<sequence>MIVKQLSEIVGTENDVKAENGNWASRRFLLKKDGMGFSFHDTTIFAGTETYIWYKYHLEAVYCVAGEGEIEDLETGITHPISDGTMYALNGNERHYLRARKDMRLICVFNPPLTGAEVHDEDGAYPLLSDSA</sequence>
<name>A0A369CKE7_9GAMM</name>
<dbReference type="HAMAP" id="MF_01255">
    <property type="entry name" value="Ectoine_synth"/>
    <property type="match status" value="1"/>
</dbReference>
<comment type="catalytic activity">
    <reaction evidence="7 8">
        <text>(2S)-4-acetamido-2-aminobutanoate = L-ectoine + H2O</text>
        <dbReference type="Rhea" id="RHEA:17281"/>
        <dbReference type="ChEBI" id="CHEBI:15377"/>
        <dbReference type="ChEBI" id="CHEBI:58515"/>
        <dbReference type="ChEBI" id="CHEBI:58929"/>
        <dbReference type="EC" id="4.2.1.108"/>
    </reaction>
</comment>
<evidence type="ECO:0000256" key="3">
    <source>
        <dbReference type="ARBA" id="ARBA00013192"/>
    </source>
</evidence>
<dbReference type="OrthoDB" id="9801830at2"/>
<dbReference type="InterPro" id="IPR011051">
    <property type="entry name" value="RmlC_Cupin_sf"/>
</dbReference>
<protein>
    <recommendedName>
        <fullName evidence="4 8">L-ectoine synthase</fullName>
        <ecNumber evidence="3 8">4.2.1.108</ecNumber>
    </recommendedName>
    <alternativeName>
        <fullName evidence="6 8">N-acetyldiaminobutyrate dehydratase</fullName>
    </alternativeName>
</protein>
<evidence type="ECO:0000313" key="9">
    <source>
        <dbReference type="EMBL" id="RCX32324.1"/>
    </source>
</evidence>
<dbReference type="RefSeq" id="WP_114279120.1">
    <property type="nucleotide sequence ID" value="NZ_QPJY01000002.1"/>
</dbReference>
<dbReference type="Proteomes" id="UP000252707">
    <property type="component" value="Unassembled WGS sequence"/>
</dbReference>
<dbReference type="PANTHER" id="PTHR39289:SF1">
    <property type="entry name" value="L-ECTOINE SYNTHASE"/>
    <property type="match status" value="1"/>
</dbReference>
<dbReference type="GO" id="GO:0019491">
    <property type="term" value="P:ectoine biosynthetic process"/>
    <property type="evidence" value="ECO:0007669"/>
    <property type="project" value="UniProtKB-UniRule"/>
</dbReference>